<feature type="compositionally biased region" description="Polar residues" evidence="1">
    <location>
        <begin position="383"/>
        <end position="392"/>
    </location>
</feature>
<accession>A0ABR4AKU0</accession>
<feature type="region of interest" description="Disordered" evidence="1">
    <location>
        <begin position="310"/>
        <end position="449"/>
    </location>
</feature>
<name>A0ABR4AKU0_9LECA</name>
<feature type="compositionally biased region" description="Polar residues" evidence="1">
    <location>
        <begin position="240"/>
        <end position="269"/>
    </location>
</feature>
<reference evidence="2 3" key="1">
    <citation type="submission" date="2024-09" db="EMBL/GenBank/DDBJ databases">
        <title>Rethinking Asexuality: The Enigmatic Case of Functional Sexual Genes in Lepraria (Stereocaulaceae).</title>
        <authorList>
            <person name="Doellman M."/>
            <person name="Sun Y."/>
            <person name="Barcenas-Pena A."/>
            <person name="Lumbsch H.T."/>
            <person name="Grewe F."/>
        </authorList>
    </citation>
    <scope>NUCLEOTIDE SEQUENCE [LARGE SCALE GENOMIC DNA]</scope>
    <source>
        <strain evidence="2 3">Mercado 3170</strain>
    </source>
</reference>
<dbReference type="Proteomes" id="UP001590950">
    <property type="component" value="Unassembled WGS sequence"/>
</dbReference>
<evidence type="ECO:0000313" key="2">
    <source>
        <dbReference type="EMBL" id="KAL2045708.1"/>
    </source>
</evidence>
<dbReference type="EMBL" id="JBEFKJ010000006">
    <property type="protein sequence ID" value="KAL2045708.1"/>
    <property type="molecule type" value="Genomic_DNA"/>
</dbReference>
<organism evidence="2 3">
    <name type="scientific">Stereocaulon virgatum</name>
    <dbReference type="NCBI Taxonomy" id="373712"/>
    <lineage>
        <taxon>Eukaryota</taxon>
        <taxon>Fungi</taxon>
        <taxon>Dikarya</taxon>
        <taxon>Ascomycota</taxon>
        <taxon>Pezizomycotina</taxon>
        <taxon>Lecanoromycetes</taxon>
        <taxon>OSLEUM clade</taxon>
        <taxon>Lecanoromycetidae</taxon>
        <taxon>Lecanorales</taxon>
        <taxon>Lecanorineae</taxon>
        <taxon>Stereocaulaceae</taxon>
        <taxon>Stereocaulon</taxon>
    </lineage>
</organism>
<sequence length="449" mass="49880">MALVLLHSKGPMPLTDPDVPAFAGSATHFEVSPPALALPLPNGFEPTHDVKHAICLVILKCIEKLPSNTSAKMKKNLYSSTDFVNWTLSPSPETDDARAAFSLELINCLDSLPSNIHEIMLSYLSSCSELMTELGEHFVLPTSTLSLNPEDVPEIILAKLFEYRATLPSATSEVICTGIMNYLESIRYDDFFDLEAFRQAVCKELIKCVNSLPSPTGEEMATSLLSQTELMRYLKAPLQMTPSSISRTTQHTETTASRSTSPQQVPQQVDHNEKEVEITEEEQREMVAIAEAELENSTRSSSPTQIWEQCAAKRAQTPPQQHDDQPPTSPATKVDKYGREQPPLNATPSEVWGARAKANSPPQTNERQSPETELRGVDKYGNPQPNRSTTPTEIWRAKTKCESPPKNNSRQCWRTETPRKDKYGRVQPPTNATPAQIWGAKAKPRRVTA</sequence>
<feature type="compositionally biased region" description="Basic and acidic residues" evidence="1">
    <location>
        <begin position="368"/>
        <end position="378"/>
    </location>
</feature>
<evidence type="ECO:0000313" key="3">
    <source>
        <dbReference type="Proteomes" id="UP001590950"/>
    </source>
</evidence>
<protein>
    <submittedName>
        <fullName evidence="2">Uncharacterized protein</fullName>
    </submittedName>
</protein>
<keyword evidence="3" id="KW-1185">Reference proteome</keyword>
<proteinExistence type="predicted"/>
<feature type="compositionally biased region" description="Polar residues" evidence="1">
    <location>
        <begin position="405"/>
        <end position="414"/>
    </location>
</feature>
<evidence type="ECO:0000256" key="1">
    <source>
        <dbReference type="SAM" id="MobiDB-lite"/>
    </source>
</evidence>
<comment type="caution">
    <text evidence="2">The sequence shown here is derived from an EMBL/GenBank/DDBJ whole genome shotgun (WGS) entry which is preliminary data.</text>
</comment>
<feature type="region of interest" description="Disordered" evidence="1">
    <location>
        <begin position="239"/>
        <end position="280"/>
    </location>
</feature>
<gene>
    <name evidence="2" type="ORF">N7G274_002139</name>
</gene>